<evidence type="ECO:0000256" key="19">
    <source>
        <dbReference type="SAM" id="Phobius"/>
    </source>
</evidence>
<dbReference type="FunFam" id="2.60.120.260:FF:000016">
    <property type="entry name" value="Contactin-associated protein-like 4 isoform 1"/>
    <property type="match status" value="3"/>
</dbReference>
<dbReference type="InterPro" id="IPR000719">
    <property type="entry name" value="Prot_kinase_dom"/>
</dbReference>
<dbReference type="SUPFAM" id="SSF49899">
    <property type="entry name" value="Concanavalin A-like lectins/glucanases"/>
    <property type="match status" value="9"/>
</dbReference>
<dbReference type="Gene3D" id="1.10.510.10">
    <property type="entry name" value="Transferase(Phosphotransferase) domain 1"/>
    <property type="match status" value="1"/>
</dbReference>
<dbReference type="PROSITE" id="PS51820">
    <property type="entry name" value="PA14"/>
    <property type="match status" value="1"/>
</dbReference>
<dbReference type="SUPFAM" id="SSF81321">
    <property type="entry name" value="Family A G protein-coupled receptor-like"/>
    <property type="match status" value="1"/>
</dbReference>
<feature type="domain" description="F5/8 type C" evidence="23">
    <location>
        <begin position="2667"/>
        <end position="2820"/>
    </location>
</feature>
<dbReference type="GO" id="GO:0008201">
    <property type="term" value="F:heparin binding"/>
    <property type="evidence" value="ECO:0007669"/>
    <property type="project" value="UniProtKB-KW"/>
</dbReference>
<feature type="disulfide bond" evidence="17">
    <location>
        <begin position="1777"/>
        <end position="1795"/>
    </location>
</feature>
<dbReference type="InterPro" id="IPR036055">
    <property type="entry name" value="LDL_receptor-like_sf"/>
</dbReference>
<dbReference type="InterPro" id="IPR011009">
    <property type="entry name" value="Kinase-like_dom_sf"/>
</dbReference>
<dbReference type="CDD" id="cd00057">
    <property type="entry name" value="FA58C"/>
    <property type="match status" value="5"/>
</dbReference>
<feature type="disulfide bond" evidence="17">
    <location>
        <begin position="1753"/>
        <end position="1768"/>
    </location>
</feature>
<feature type="domain" description="PA14" evidence="27">
    <location>
        <begin position="1291"/>
        <end position="1462"/>
    </location>
</feature>
<keyword evidence="18" id="KW-0807">Transducer</keyword>
<evidence type="ECO:0000259" key="21">
    <source>
        <dbReference type="PROSITE" id="PS01180"/>
    </source>
</evidence>
<dbReference type="PANTHER" id="PTHR24543:SF325">
    <property type="entry name" value="F5_8 TYPE C DOMAIN-CONTAINING PROTEIN"/>
    <property type="match status" value="1"/>
</dbReference>
<dbReference type="CDD" id="cd06263">
    <property type="entry name" value="MAM"/>
    <property type="match status" value="4"/>
</dbReference>
<keyword evidence="20" id="KW-0732">Signal</keyword>
<keyword evidence="30" id="KW-1185">Reference proteome</keyword>
<dbReference type="Proteomes" id="UP001159428">
    <property type="component" value="Unassembled WGS sequence"/>
</dbReference>
<reference evidence="29 30" key="1">
    <citation type="submission" date="2022-05" db="EMBL/GenBank/DDBJ databases">
        <authorList>
            <consortium name="Genoscope - CEA"/>
            <person name="William W."/>
        </authorList>
    </citation>
    <scope>NUCLEOTIDE SEQUENCE [LARGE SCALE GENOMIC DNA]</scope>
</reference>
<gene>
    <name evidence="29" type="ORF">PMEA_00010825</name>
</gene>
<evidence type="ECO:0000256" key="12">
    <source>
        <dbReference type="ARBA" id="ARBA00022989"/>
    </source>
</evidence>
<dbReference type="InterPro" id="IPR035914">
    <property type="entry name" value="Sperma_CUB_dom_sf"/>
</dbReference>
<dbReference type="GO" id="GO:0007399">
    <property type="term" value="P:nervous system development"/>
    <property type="evidence" value="ECO:0007669"/>
    <property type="project" value="UniProtKB-KW"/>
</dbReference>
<dbReference type="PROSITE" id="PS01180">
    <property type="entry name" value="CUB"/>
    <property type="match status" value="1"/>
</dbReference>
<dbReference type="SUPFAM" id="SSF56112">
    <property type="entry name" value="Protein kinase-like (PK-like)"/>
    <property type="match status" value="1"/>
</dbReference>
<dbReference type="SMART" id="SM00137">
    <property type="entry name" value="MAM"/>
    <property type="match status" value="4"/>
</dbReference>
<evidence type="ECO:0000256" key="14">
    <source>
        <dbReference type="ARBA" id="ARBA00023157"/>
    </source>
</evidence>
<dbReference type="SUPFAM" id="SSF57424">
    <property type="entry name" value="LDL receptor-like module"/>
    <property type="match status" value="2"/>
</dbReference>
<evidence type="ECO:0000256" key="1">
    <source>
        <dbReference type="ARBA" id="ARBA00004370"/>
    </source>
</evidence>
<dbReference type="InterPro" id="IPR013320">
    <property type="entry name" value="ConA-like_dom_sf"/>
</dbReference>
<dbReference type="FunFam" id="3.80.10.10:FF:001164">
    <property type="entry name" value="GH01279p"/>
    <property type="match status" value="1"/>
</dbReference>
<evidence type="ECO:0000256" key="20">
    <source>
        <dbReference type="SAM" id="SignalP"/>
    </source>
</evidence>
<dbReference type="GO" id="GO:0030154">
    <property type="term" value="P:cell differentiation"/>
    <property type="evidence" value="ECO:0007669"/>
    <property type="project" value="UniProtKB-KW"/>
</dbReference>
<dbReference type="Gene3D" id="2.60.120.200">
    <property type="match status" value="9"/>
</dbReference>
<dbReference type="Gene3D" id="3.10.100.10">
    <property type="entry name" value="Mannose-Binding Protein A, subunit A"/>
    <property type="match status" value="2"/>
</dbReference>
<accession>A0AAU9VT50</accession>
<dbReference type="PROSITE" id="PS50011">
    <property type="entry name" value="PROTEIN_KINASE_DOM"/>
    <property type="match status" value="1"/>
</dbReference>
<keyword evidence="18" id="KW-0297">G-protein coupled receptor</keyword>
<dbReference type="InterPro" id="IPR016187">
    <property type="entry name" value="CTDL_fold"/>
</dbReference>
<evidence type="ECO:0000259" key="28">
    <source>
        <dbReference type="PROSITE" id="PS51828"/>
    </source>
</evidence>
<dbReference type="InterPro" id="IPR016186">
    <property type="entry name" value="C-type_lectin-like/link_sf"/>
</dbReference>
<feature type="domain" description="MAM" evidence="25">
    <location>
        <begin position="376"/>
        <end position="533"/>
    </location>
</feature>
<feature type="transmembrane region" description="Helical" evidence="19">
    <location>
        <begin position="3867"/>
        <end position="3893"/>
    </location>
</feature>
<dbReference type="InterPro" id="IPR002172">
    <property type="entry name" value="LDrepeatLR_classA_rpt"/>
</dbReference>
<dbReference type="SMART" id="SM00034">
    <property type="entry name" value="CLECT"/>
    <property type="match status" value="2"/>
</dbReference>
<evidence type="ECO:0000256" key="18">
    <source>
        <dbReference type="RuleBase" id="RU000688"/>
    </source>
</evidence>
<name>A0AAU9VT50_9CNID</name>
<feature type="transmembrane region" description="Helical" evidence="19">
    <location>
        <begin position="3971"/>
        <end position="3992"/>
    </location>
</feature>
<feature type="domain" description="MAM" evidence="25">
    <location>
        <begin position="1870"/>
        <end position="2028"/>
    </location>
</feature>
<evidence type="ECO:0000256" key="16">
    <source>
        <dbReference type="PROSITE-ProRule" id="PRU00059"/>
    </source>
</evidence>
<dbReference type="PROSITE" id="PS50068">
    <property type="entry name" value="LDLRA_2"/>
    <property type="match status" value="2"/>
</dbReference>
<dbReference type="InterPro" id="IPR000859">
    <property type="entry name" value="CUB_dom"/>
</dbReference>
<keyword evidence="15 18" id="KW-0675">Receptor</keyword>
<keyword evidence="10" id="KW-0106">Calcium</keyword>
<dbReference type="Pfam" id="PF00431">
    <property type="entry name" value="CUB"/>
    <property type="match status" value="1"/>
</dbReference>
<evidence type="ECO:0000256" key="15">
    <source>
        <dbReference type="ARBA" id="ARBA00023170"/>
    </source>
</evidence>
<dbReference type="SUPFAM" id="SSF52058">
    <property type="entry name" value="L domain-like"/>
    <property type="match status" value="1"/>
</dbReference>
<evidence type="ECO:0000313" key="29">
    <source>
        <dbReference type="EMBL" id="CAH3034567.1"/>
    </source>
</evidence>
<feature type="transmembrane region" description="Helical" evidence="19">
    <location>
        <begin position="3927"/>
        <end position="3950"/>
    </location>
</feature>
<dbReference type="InterPro" id="IPR001304">
    <property type="entry name" value="C-type_lectin-like"/>
</dbReference>
<dbReference type="SMART" id="SM00607">
    <property type="entry name" value="FTP"/>
    <property type="match status" value="1"/>
</dbReference>
<evidence type="ECO:0000256" key="2">
    <source>
        <dbReference type="ARBA" id="ARBA00006078"/>
    </source>
</evidence>
<dbReference type="PROSITE" id="PS01286">
    <property type="entry name" value="FA58C_2"/>
    <property type="match status" value="4"/>
</dbReference>
<feature type="domain" description="MAM" evidence="25">
    <location>
        <begin position="3189"/>
        <end position="3341"/>
    </location>
</feature>
<keyword evidence="13 19" id="KW-0472">Membrane</keyword>
<keyword evidence="7" id="KW-0479">Metal-binding</keyword>
<dbReference type="Pfam" id="PF00754">
    <property type="entry name" value="F5_F8_type_C"/>
    <property type="match status" value="5"/>
</dbReference>
<dbReference type="Gene3D" id="1.20.1070.10">
    <property type="entry name" value="Rhodopsin 7-helix transmembrane proteins"/>
    <property type="match status" value="1"/>
</dbReference>
<evidence type="ECO:0000259" key="22">
    <source>
        <dbReference type="PROSITE" id="PS50011"/>
    </source>
</evidence>
<evidence type="ECO:0000256" key="6">
    <source>
        <dbReference type="ARBA" id="ARBA00022692"/>
    </source>
</evidence>
<dbReference type="SMART" id="SM01381">
    <property type="entry name" value="7TM_GPCR_Srsx"/>
    <property type="match status" value="1"/>
</dbReference>
<evidence type="ECO:0000256" key="11">
    <source>
        <dbReference type="ARBA" id="ARBA00022902"/>
    </source>
</evidence>
<dbReference type="PROSITE" id="PS50060">
    <property type="entry name" value="MAM_2"/>
    <property type="match status" value="7"/>
</dbReference>
<feature type="domain" description="C-type lectin" evidence="24">
    <location>
        <begin position="678"/>
        <end position="803"/>
    </location>
</feature>
<dbReference type="InterPro" id="IPR023415">
    <property type="entry name" value="LDLR_class-A_CS"/>
</dbReference>
<comment type="similarity">
    <text evidence="18">Belongs to the G-protein coupled receptor 1 family.</text>
</comment>
<evidence type="ECO:0000256" key="13">
    <source>
        <dbReference type="ARBA" id="ARBA00023136"/>
    </source>
</evidence>
<feature type="domain" description="F5/8 type C" evidence="23">
    <location>
        <begin position="2354"/>
        <end position="2505"/>
    </location>
</feature>
<feature type="chain" id="PRO_5043953408" evidence="20">
    <location>
        <begin position="26"/>
        <end position="4361"/>
    </location>
</feature>
<dbReference type="InterPro" id="IPR037524">
    <property type="entry name" value="PA14/GLEYA"/>
</dbReference>
<dbReference type="SMART" id="SM00369">
    <property type="entry name" value="LRR_TYP"/>
    <property type="match status" value="7"/>
</dbReference>
<evidence type="ECO:0000256" key="5">
    <source>
        <dbReference type="ARBA" id="ARBA00022674"/>
    </source>
</evidence>
<dbReference type="PROSITE" id="PS01209">
    <property type="entry name" value="LDLRA_1"/>
    <property type="match status" value="1"/>
</dbReference>
<dbReference type="PROSITE" id="PS50022">
    <property type="entry name" value="FA58C_3"/>
    <property type="match status" value="5"/>
</dbReference>
<dbReference type="InterPro" id="IPR003591">
    <property type="entry name" value="Leu-rich_rpt_typical-subtyp"/>
</dbReference>
<evidence type="ECO:0000256" key="8">
    <source>
        <dbReference type="ARBA" id="ARBA00022737"/>
    </source>
</evidence>
<sequence>MMLPVIKGTYLLLASFFVMIATVFPFQAGGYSKDITGNCTFDERTFCSWSNERYTDHFDWVLGQGSSLSSDTGPITDYAENGSYIYIQTLSPRKYDEKARLKSPWMRGPLRMTFFYSMYGSTIETLSVYVIINGRESRIWSRHGNRSSRDWIKGCVAISYNGTYQVVVIEGIAGVTFASSIAVDELIFSENLTCVSDGDTTPSELFKVNCTFKESFCGWRNLFAPWDQIDWRRGSENSREQIEASGNLTGKGKKFIYIEESQPDKVYQTAQLSSPFIRGPKCFRFSYRLSGREVGRLDVFLQLRGQQGDYLMWNKSGDQGSQWIKASVDIGYTDECQIVLQATVGKNCTSRIAVYDVNLVDGLCHDEREFSTDVQGNCNFDNNMCFWRGDLNFIFAWRRKQGRTSSFQTGPSGDHTSGSGHYIYIETSRPRKMGDTARLTSPWLRGPHCMTFYYHMYGSSMGCVAVYIRRQGADSLQPLWLRSKNQGNRWIQGQVSINDTSSFQIIIDGITGTSIRGDAALDDFAFQHGLCHQLSEATFYVSSLKGNDFRISTRPSGDNLYTDEFRFVIEHPRGNPIEKAYFIYPHAKGHSFVTTKLDISNYNNYPLDVAVLNHKELSTNCSRIFFISRDRAEPMITLEDPGLKDYCKCKANFSFYACDVVQSGSRSISGCEPGWYKLGQACFMFYFQSSKQWRFARNLCHKQKSEIAIVNSAEQLEALAVQRKKLQRECRGLTLGLDGNLRWVWIDGEKAKSNKNLWGPWQPSGDGKCGSFLNAIGWSSNWARYGWRWNDLSCTSRKGYICEEPLDVPLPVALFSTSPTDGVVDLSPNGATKAASNNITLTRGPLGNPVGSFLFSDLNNSYVEVENEGELDTRFSMSVFAWVHPDASTTRAGPIYDYGCSMWVFPLTWGLEIRYMVRDRSNIHLLRKDGVIKINEWNFIGTMYDYHTGVASVWVNDSMVMNKSIGSNVELATQRNLMIGASNNREVQFYGKVSCLQFYAQALSVDQIMKIRERCNQTISQSWCRQGFFPLHGGCYLIYSPKELNWQQALERCNRNGGTLAKITREGLRSTFSNLLEEIRRLKPYYNNFFIGLLSKDEWTWIDGSPLNSSLWKPGYPTTIQNTRSCGYLAGGSSGIRSGACTWKRYPLCQKKAEGSLSNRSLMRSSSILQPFEPILAIDLSYSTCFRSLKESNPWWQATLDKPRYVVSVSITDKIDCCPRDSGIINVSVTTSQTDLSPTCSKSMAYDGTTHEFSFDCSPPALGNHVKITLTGDNVTLVLCHVAVETIESTREVHGVLREGWYNKREYDSKKTSSMREHPLIQGPPESRIILRDFDAPINLAENYVQRLTSYLQVSLSGNYTFYAACDDMCELWKYDVTETGIRRVEIESGESVTPQPIVYVKRWTRYRQWDKYPGQTSQPIVLKKCRFYRMVIFGREKGGNDHISVGMRNPNGEYERPITGERLFWTKPGTRILEMSLKNHKTSISAFVGSNLLITGYYKFCCEGVYCPDCPLELNISSPGQNLTVNSAVSLSCVNTSFEVAFNTIDQPGNFTVKASYSFVEHPEEILEERVLGQVGLKAVVLEECYFESGKCDWTSPHANSKWKLFPDDFAYINGPYKAQLQSPPLLWEPFHRVVGLCLRFTYRITFKSKSTIKVLLREPRKEELILAWQLRGYYGKEWSEAEVSLPGVAAVQIIFEGEGFLHNQVNAAIKNVIVTTEKCGLLPYFAKPGFSCGNKQFQCKNGECVKENLRCDGDFACTDDSDEDNCECPSNKFACLDGKCLPASAVCNDINDCSNGDDENNCRNRCPFKHHCLDGSCIDWSKTCIQEPSCKDGTNTASVCGYGKCRLNDLACSSKESKEPTRCKSFRSFCNFENDLCQLNPDMNATFQWTTASGETPTEKTGPSYDHSTLSKDGSYIHIEASPQRSGDVARLLSKWMESNQSACVQFWYHMYGSGVGNLSFYLKTNQSETLVWRLSSDQGDRWKFGQFSLISEKAHRFVVEGTTGDGREGDIAIDDMSVLDGNCKKIIAQDSPDCSFREDTCDWETREGWTLSKHSPDPVLQNYGPSVSFIFLRAGASEVPHTLSSPIINTIEWKCLRLWYFIGATNLYKTSLQVLLQSLISNLSTLLFFVDEVASATNYTQIPLPSNYSKAKLELLGIYEEFGGQILAIEQVSFSKEPCDPVSWRQNGKFTYINEPLGMQNGEIEDTQISSSSSMDEAHAASRGRLHLNETAGKAGAWSAGTNENSQWLQIDLRNNNIRVTGVATQGRNGRYAQWVTKYKLQSSDDGVNFQFYKDPGNIAFKDFAGNKDQDSVVYHELKFPIRARFIRFQPEAWHGQISMRVELYGHQKECQKALGMENKEISDGQIRASSSWDGNSVASRGRLSIKASGRMRGSWTASARNPHQWLQIDLGANDTKVTGVATQGRQDADQWVTSYKLQYGNDGLNFQYYKDQGADKDFSGNSDRDTVVFHELKPPTNARFVRFLPEAWQNHISMRVELYGCLDECQEPLGMKNGAISDGQISASSHWDNYHAAWQGRLDYKGTWKAGSWSSRGNNIRQWLQIDLYSPYMKVTGIATQGRNGHDQWVTRYTLWYSNDGRNFQPHKEAGERTEKNFDGNRDRDTIVYNRINPPVKARYIQIRPQAWYRHISMRTELYGCLEDVNCQQALGMENGAIADAQITAFSIWDDHHAASQARLEFKANRKKSGAWSASRNDVQQWLQVDLGSQYAKVTRVGTQGRDEYSQWVIKYKLQSGNDEAELQFYKERGTNIDKEFDGNSDRSTIVFHELEPPIKARFVRFRPQDWFNHVSMRIELYGCRECQEPLGLGNSSITDGQLSSSSQLDDAHTAMQGRLNSNATGGSGGSWSASNNNSSQWLQIDLLDQGNNVTRVATQGRHDASQWVTKYRLQYSEDGKIFHFYREPGDTAGKVFDGNEDQNSIAYNELDPPITARFIRFQPVSWYGHISMRVELYGCQDDRPCETSVESCRWNITRGWKRMKYRDLDNIGSDADDEGIINDEDYEIHFPDSSRGYVSFSDIRQAKGGFTICFWLKTSNVGFFIEYRTEASGDQNETLVFGLYCGNKTFDILLRNHRSQYSMGMTDDSWHYVCVLLDGNIGLLAVFKDGHRNFKEARGRAPNYEFWTAGTMTVGFRKTNDSDSAVLGKLSGLNIWSYPVSIKEILRMSYGCGTEAGDSKSWETVRGKITGEVDVKGSRTCKDRKGKCGRLVADGITAPVNQSALFVSPLYDASHDGKSRCLRFRYMLQGPGEKALTVYRKTKTYREIPIWVSKGITRGNWVYGQVQLSSISDFQVFIKAEMERREDLIALTGLYIDEGINCRVTPLSAKEACHENLTNEIGYFFSPSYPGNLPDETFCKWHITVQKNHIIRLEFQEFLLTNHPTCERCFLQIFDGRDLSATAIGKFCGYMHPPVVISSSNHFTIVLRCVEGLRMTRFKAFYHSIRTQDWEGSSCSLHRECPSSCECKEFGEVYDKRILVIGEKLLAVPSNLPSNTGAVVFGQNWISQLREKEFSDLITLEYIDLSFNNLLYLDEECFHNVSSVTTLRLNSNFLRILPIGAFSELPNLKVLDLGSNLLSSIRSGAFDAQSNLNVLGLRANQLTNLQYGVFDNKSKMTHLYLQENKLTALPNGLFKDLSKLEVLNLSSNELKTVTKETLQGLSALKYLYLDNNRLAKVPTDAFNELTSLKYLKLDRFILCCYAKKSVEGITCDSPSDEFSSCDDLMKNKTLQICIWILGIPAFLGNLLVIIWRIVDKEENRVHSFLLTNLAVADMFMGVYLLTISIVDARWRGEYFKHDTKWRAGIGCQIIGVLSMLSSEVSVLILTVITMDRFICIIFPFKFKRLTYKSAVFTCAVVWILGVVISVIPITGIDYFYDKSGDFGFYGRSAVCLPLQLSEGTPAGWEYSASFFIGLNFVSFTFILVAYILMFWTVKRAARAVRSTSMNKESAMAKRLIFIVMTDFCCWMPIIIISILSLTGNFYDPDKIAFVWIAVFVLPLNSSLNPILYTFSTERTKRSLTRKGKNVTGMVMKSLNSRARDQSKDYLGTYAENTLVSIAESSPRPVKRIVEKQEQQSKQVKTKLKLIEVVDIFKEDTTGKRSTGYVTAWCEEEGVLGMVLLKYFGKEMKEDWTREIDIVQGLSINEEQQDNLLHYRWHSKASEQSIEHGKKKIHGIQESSWLICYDFESNSTLEDFLSEKGVVIDLDAVCAVACDVITAIEHLLDHGISHNNITTGNILIRKCPRVPPIKAVLGGFSQASKANDAGAFTNSAADKQSCHSHDIKQFGHLLATLLGHCHGSSEYVKLHEIMNLCFEDTEEKRPTACYVREVLEETWCAEGVWDTYL</sequence>
<feature type="domain" description="CUB" evidence="21">
    <location>
        <begin position="3350"/>
        <end position="3462"/>
    </location>
</feature>
<dbReference type="InterPro" id="IPR001759">
    <property type="entry name" value="PTX_dom"/>
</dbReference>
<dbReference type="EMBL" id="CALNXJ010000002">
    <property type="protein sequence ID" value="CAH3034567.1"/>
    <property type="molecule type" value="Genomic_DNA"/>
</dbReference>
<dbReference type="Pfam" id="PF13385">
    <property type="entry name" value="Laminin_G_3"/>
    <property type="match status" value="2"/>
</dbReference>
<dbReference type="Gene3D" id="3.80.10.10">
    <property type="entry name" value="Ribonuclease Inhibitor"/>
    <property type="match status" value="2"/>
</dbReference>
<dbReference type="SUPFAM" id="SSF49785">
    <property type="entry name" value="Galactose-binding domain-like"/>
    <property type="match status" value="6"/>
</dbReference>
<dbReference type="Gene3D" id="2.60.120.290">
    <property type="entry name" value="Spermadhesin, CUB domain"/>
    <property type="match status" value="1"/>
</dbReference>
<dbReference type="PROSITE" id="PS50262">
    <property type="entry name" value="G_PROTEIN_RECEP_F1_2"/>
    <property type="match status" value="1"/>
</dbReference>
<evidence type="ECO:0000256" key="4">
    <source>
        <dbReference type="ARBA" id="ARBA00022614"/>
    </source>
</evidence>
<feature type="domain" description="MAM" evidence="25">
    <location>
        <begin position="2035"/>
        <end position="2184"/>
    </location>
</feature>
<dbReference type="GO" id="GO:0016020">
    <property type="term" value="C:membrane"/>
    <property type="evidence" value="ECO:0007669"/>
    <property type="project" value="UniProtKB-SubCell"/>
</dbReference>
<dbReference type="Pfam" id="PF00001">
    <property type="entry name" value="7tm_1"/>
    <property type="match status" value="1"/>
</dbReference>
<dbReference type="Pfam" id="PF13855">
    <property type="entry name" value="LRR_8"/>
    <property type="match status" value="2"/>
</dbReference>
<feature type="disulfide bond" evidence="17">
    <location>
        <begin position="1741"/>
        <end position="1759"/>
    </location>
</feature>
<dbReference type="InterPro" id="IPR001611">
    <property type="entry name" value="Leu-rich_rpt"/>
</dbReference>
<dbReference type="FunFam" id="2.60.120.290:FF:000005">
    <property type="entry name" value="Procollagen C-endopeptidase enhancer 1"/>
    <property type="match status" value="1"/>
</dbReference>
<feature type="domain" description="F5/8 type C" evidence="23">
    <location>
        <begin position="2194"/>
        <end position="2350"/>
    </location>
</feature>
<feature type="transmembrane region" description="Helical" evidence="19">
    <location>
        <begin position="3751"/>
        <end position="3771"/>
    </location>
</feature>
<protein>
    <submittedName>
        <fullName evidence="29">Uncharacterized protein</fullName>
    </submittedName>
</protein>
<dbReference type="PROSITE" id="PS00237">
    <property type="entry name" value="G_PROTEIN_RECEP_F1_1"/>
    <property type="match status" value="1"/>
</dbReference>
<dbReference type="GO" id="GO:0004930">
    <property type="term" value="F:G protein-coupled receptor activity"/>
    <property type="evidence" value="ECO:0007669"/>
    <property type="project" value="UniProtKB-KW"/>
</dbReference>
<dbReference type="CDD" id="cd00041">
    <property type="entry name" value="CUB"/>
    <property type="match status" value="1"/>
</dbReference>
<feature type="disulfide bond" evidence="17">
    <location>
        <begin position="1789"/>
        <end position="1804"/>
    </location>
</feature>
<feature type="domain" description="F5/8 type C" evidence="23">
    <location>
        <begin position="2509"/>
        <end position="2661"/>
    </location>
</feature>
<dbReference type="GO" id="GO:0005524">
    <property type="term" value="F:ATP binding"/>
    <property type="evidence" value="ECO:0007669"/>
    <property type="project" value="InterPro"/>
</dbReference>
<dbReference type="Gene3D" id="4.10.400.10">
    <property type="entry name" value="Low-density Lipoprotein Receptor"/>
    <property type="match status" value="2"/>
</dbReference>
<dbReference type="PROSITE" id="PS00740">
    <property type="entry name" value="MAM_1"/>
    <property type="match status" value="1"/>
</dbReference>
<feature type="transmembrane region" description="Helical" evidence="19">
    <location>
        <begin position="4004"/>
        <end position="4027"/>
    </location>
</feature>
<evidence type="ECO:0000259" key="27">
    <source>
        <dbReference type="PROSITE" id="PS51820"/>
    </source>
</evidence>
<comment type="caution">
    <text evidence="16">Lacks conserved residue(s) required for the propagation of feature annotation.</text>
</comment>
<dbReference type="CDD" id="cd00112">
    <property type="entry name" value="LDLa"/>
    <property type="match status" value="2"/>
</dbReference>
<keyword evidence="14 17" id="KW-1015">Disulfide bond</keyword>
<keyword evidence="11" id="KW-0524">Neurogenesis</keyword>
<dbReference type="PROSITE" id="PS51450">
    <property type="entry name" value="LRR"/>
    <property type="match status" value="2"/>
</dbReference>
<feature type="signal peptide" evidence="20">
    <location>
        <begin position="1"/>
        <end position="25"/>
    </location>
</feature>
<evidence type="ECO:0000313" key="30">
    <source>
        <dbReference type="Proteomes" id="UP001159428"/>
    </source>
</evidence>
<dbReference type="GO" id="GO:0004672">
    <property type="term" value="F:protein kinase activity"/>
    <property type="evidence" value="ECO:0007669"/>
    <property type="project" value="InterPro"/>
</dbReference>
<feature type="domain" description="MAM" evidence="25">
    <location>
        <begin position="37"/>
        <end position="196"/>
    </location>
</feature>
<dbReference type="InterPro" id="IPR032675">
    <property type="entry name" value="LRR_dom_sf"/>
</dbReference>
<dbReference type="PROSITE" id="PS50041">
    <property type="entry name" value="C_TYPE_LECTIN_2"/>
    <property type="match status" value="2"/>
</dbReference>
<dbReference type="InterPro" id="IPR006585">
    <property type="entry name" value="FTP1"/>
</dbReference>
<comment type="similarity">
    <text evidence="2">Belongs to the neuropilin family.</text>
</comment>
<dbReference type="InterPro" id="IPR000421">
    <property type="entry name" value="FA58C"/>
</dbReference>
<comment type="subcellular location">
    <subcellularLocation>
        <location evidence="1">Membrane</location>
    </subcellularLocation>
</comment>
<dbReference type="Pfam" id="PF00057">
    <property type="entry name" value="Ldl_recept_a"/>
    <property type="match status" value="2"/>
</dbReference>
<dbReference type="InterPro" id="IPR017452">
    <property type="entry name" value="GPCR_Rhodpsn_7TM"/>
</dbReference>
<dbReference type="Pfam" id="PF00629">
    <property type="entry name" value="MAM"/>
    <property type="match status" value="7"/>
</dbReference>
<dbReference type="PRINTS" id="PR00237">
    <property type="entry name" value="GPCRRHODOPSN"/>
</dbReference>
<dbReference type="SMART" id="SM00042">
    <property type="entry name" value="CUB"/>
    <property type="match status" value="1"/>
</dbReference>
<evidence type="ECO:0000256" key="7">
    <source>
        <dbReference type="ARBA" id="ARBA00022723"/>
    </source>
</evidence>
<dbReference type="CDD" id="cd00037">
    <property type="entry name" value="CLECT"/>
    <property type="match status" value="2"/>
</dbReference>
<feature type="domain" description="Protein kinase" evidence="22">
    <location>
        <begin position="4108"/>
        <end position="4361"/>
    </location>
</feature>
<feature type="domain" description="G-protein coupled receptors family 1 profile" evidence="26">
    <location>
        <begin position="3761"/>
        <end position="4025"/>
    </location>
</feature>
<evidence type="ECO:0000256" key="9">
    <source>
        <dbReference type="ARBA" id="ARBA00022782"/>
    </source>
</evidence>
<organism evidence="29 30">
    <name type="scientific">Pocillopora meandrina</name>
    <dbReference type="NCBI Taxonomy" id="46732"/>
    <lineage>
        <taxon>Eukaryota</taxon>
        <taxon>Metazoa</taxon>
        <taxon>Cnidaria</taxon>
        <taxon>Anthozoa</taxon>
        <taxon>Hexacorallia</taxon>
        <taxon>Scleractinia</taxon>
        <taxon>Astrocoeniina</taxon>
        <taxon>Pocilloporidae</taxon>
        <taxon>Pocillopora</taxon>
    </lineage>
</organism>
<proteinExistence type="inferred from homology"/>
<keyword evidence="9" id="KW-0221">Differentiation</keyword>
<keyword evidence="6 18" id="KW-0812">Transmembrane</keyword>
<feature type="domain" description="MAM" evidence="25">
    <location>
        <begin position="1619"/>
        <end position="1723"/>
    </location>
</feature>
<evidence type="ECO:0000256" key="17">
    <source>
        <dbReference type="PROSITE-ProRule" id="PRU00124"/>
    </source>
</evidence>
<keyword evidence="8" id="KW-0677">Repeat</keyword>
<evidence type="ECO:0000256" key="10">
    <source>
        <dbReference type="ARBA" id="ARBA00022837"/>
    </source>
</evidence>
<dbReference type="InterPro" id="IPR000276">
    <property type="entry name" value="GPCR_Rhodpsn"/>
</dbReference>
<feature type="transmembrane region" description="Helical" evidence="19">
    <location>
        <begin position="3783"/>
        <end position="3803"/>
    </location>
</feature>
<evidence type="ECO:0000259" key="24">
    <source>
        <dbReference type="PROSITE" id="PS50041"/>
    </source>
</evidence>
<evidence type="ECO:0000259" key="26">
    <source>
        <dbReference type="PROSITE" id="PS50262"/>
    </source>
</evidence>
<dbReference type="CDD" id="cd15137">
    <property type="entry name" value="7tmA_Relaxin_R"/>
    <property type="match status" value="1"/>
</dbReference>
<feature type="domain" description="F5/8 type C" evidence="23">
    <location>
        <begin position="2823"/>
        <end position="2976"/>
    </location>
</feature>
<keyword evidence="5" id="KW-0358">Heparin-binding</keyword>
<comment type="caution">
    <text evidence="29">The sequence shown here is derived from an EMBL/GenBank/DDBJ whole genome shotgun (WGS) entry which is preliminary data.</text>
</comment>
<evidence type="ECO:0000259" key="23">
    <source>
        <dbReference type="PROSITE" id="PS50022"/>
    </source>
</evidence>
<dbReference type="InterPro" id="IPR000998">
    <property type="entry name" value="MAM_dom"/>
</dbReference>
<dbReference type="Gene3D" id="2.60.120.260">
    <property type="entry name" value="Galactose-binding domain-like"/>
    <property type="match status" value="6"/>
</dbReference>
<feature type="disulfide bond" evidence="17">
    <location>
        <begin position="1734"/>
        <end position="1746"/>
    </location>
</feature>
<dbReference type="FunFam" id="2.60.120.260:FF:000002">
    <property type="entry name" value="Coagulation factor VIII"/>
    <property type="match status" value="2"/>
</dbReference>
<dbReference type="SUPFAM" id="SSF49854">
    <property type="entry name" value="Spermadhesin, CUB domain"/>
    <property type="match status" value="1"/>
</dbReference>
<dbReference type="PANTHER" id="PTHR24543">
    <property type="entry name" value="MULTICOPPER OXIDASE-RELATED"/>
    <property type="match status" value="1"/>
</dbReference>
<evidence type="ECO:0000259" key="25">
    <source>
        <dbReference type="PROSITE" id="PS50060"/>
    </source>
</evidence>
<dbReference type="Pfam" id="PF00059">
    <property type="entry name" value="Lectin_C"/>
    <property type="match status" value="2"/>
</dbReference>
<feature type="domain" description="MAM" evidence="25">
    <location>
        <begin position="208"/>
        <end position="366"/>
    </location>
</feature>
<evidence type="ECO:0000256" key="3">
    <source>
        <dbReference type="ARBA" id="ARBA00022473"/>
    </source>
</evidence>
<keyword evidence="12 19" id="KW-1133">Transmembrane helix</keyword>
<feature type="domain" description="C-type lectin" evidence="24">
    <location>
        <begin position="1031"/>
        <end position="1150"/>
    </location>
</feature>
<dbReference type="FunFam" id="1.20.1070.10:FF:000393">
    <property type="entry name" value="Predicted protein"/>
    <property type="match status" value="1"/>
</dbReference>
<dbReference type="PROSITE" id="PS51828">
    <property type="entry name" value="PTX_2"/>
    <property type="match status" value="1"/>
</dbReference>
<feature type="domain" description="Pentraxin (PTX)" evidence="28">
    <location>
        <begin position="3021"/>
        <end position="3218"/>
    </location>
</feature>
<feature type="disulfide bond" evidence="17">
    <location>
        <begin position="1770"/>
        <end position="1782"/>
    </location>
</feature>
<keyword evidence="4" id="KW-0433">Leucine-rich repeat</keyword>
<dbReference type="InterPro" id="IPR008979">
    <property type="entry name" value="Galactose-bd-like_sf"/>
</dbReference>
<dbReference type="SMART" id="SM00231">
    <property type="entry name" value="FA58C"/>
    <property type="match status" value="5"/>
</dbReference>
<dbReference type="SMART" id="SM00192">
    <property type="entry name" value="LDLa"/>
    <property type="match status" value="2"/>
</dbReference>
<dbReference type="SUPFAM" id="SSF56436">
    <property type="entry name" value="C-type lectin-like"/>
    <property type="match status" value="2"/>
</dbReference>
<keyword evidence="3" id="KW-0217">Developmental protein</keyword>
<dbReference type="GO" id="GO:0046872">
    <property type="term" value="F:metal ion binding"/>
    <property type="evidence" value="ECO:0007669"/>
    <property type="project" value="UniProtKB-KW"/>
</dbReference>